<dbReference type="GO" id="GO:0005634">
    <property type="term" value="C:nucleus"/>
    <property type="evidence" value="ECO:0007669"/>
    <property type="project" value="UniProtKB-SubCell"/>
</dbReference>
<dbReference type="Proteomes" id="UP000092600">
    <property type="component" value="Unassembled WGS sequence"/>
</dbReference>
<dbReference type="GO" id="GO:0017136">
    <property type="term" value="F:histone deacetylase activity, NAD-dependent"/>
    <property type="evidence" value="ECO:0007669"/>
    <property type="project" value="TreeGrafter"/>
</dbReference>
<dbReference type="STRING" id="4615.A0A199UMC7"/>
<dbReference type="InterPro" id="IPR003000">
    <property type="entry name" value="Sirtuin"/>
</dbReference>
<comment type="cofactor">
    <cofactor evidence="1">
        <name>Zn(2+)</name>
        <dbReference type="ChEBI" id="CHEBI:29105"/>
    </cofactor>
</comment>
<dbReference type="InterPro" id="IPR050134">
    <property type="entry name" value="NAD-dep_sirtuin_deacylases"/>
</dbReference>
<evidence type="ECO:0000256" key="9">
    <source>
        <dbReference type="ARBA" id="ARBA00038170"/>
    </source>
</evidence>
<dbReference type="GO" id="GO:0000122">
    <property type="term" value="P:negative regulation of transcription by RNA polymerase II"/>
    <property type="evidence" value="ECO:0007669"/>
    <property type="project" value="TreeGrafter"/>
</dbReference>
<feature type="domain" description="Deacetylase sirtuin-type" evidence="15">
    <location>
        <begin position="27"/>
        <end position="267"/>
    </location>
</feature>
<dbReference type="RefSeq" id="XP_020090897.1">
    <property type="nucleotide sequence ID" value="XM_020235308.1"/>
</dbReference>
<dbReference type="GO" id="GO:0046872">
    <property type="term" value="F:metal ion binding"/>
    <property type="evidence" value="ECO:0007669"/>
    <property type="project" value="UniProtKB-KW"/>
</dbReference>
<keyword evidence="7" id="KW-0520">NAD</keyword>
<evidence type="ECO:0000313" key="18">
    <source>
        <dbReference type="Proteomes" id="UP000515123"/>
    </source>
</evidence>
<dbReference type="OrthoDB" id="424302at2759"/>
<organism evidence="16 17">
    <name type="scientific">Ananas comosus</name>
    <name type="common">Pineapple</name>
    <name type="synonym">Ananas ananas</name>
    <dbReference type="NCBI Taxonomy" id="4615"/>
    <lineage>
        <taxon>Eukaryota</taxon>
        <taxon>Viridiplantae</taxon>
        <taxon>Streptophyta</taxon>
        <taxon>Embryophyta</taxon>
        <taxon>Tracheophyta</taxon>
        <taxon>Spermatophyta</taxon>
        <taxon>Magnoliopsida</taxon>
        <taxon>Liliopsida</taxon>
        <taxon>Poales</taxon>
        <taxon>Bromeliaceae</taxon>
        <taxon>Bromelioideae</taxon>
        <taxon>Ananas</taxon>
    </lineage>
</organism>
<accession>A0A199UMC7</accession>
<keyword evidence="6 14" id="KW-0862">Zinc</keyword>
<name>A0A199UMC7_ANACO</name>
<dbReference type="Gene3D" id="2.20.28.200">
    <property type="match status" value="1"/>
</dbReference>
<keyword evidence="8" id="KW-0539">Nucleus</keyword>
<evidence type="ECO:0000256" key="6">
    <source>
        <dbReference type="ARBA" id="ARBA00022833"/>
    </source>
</evidence>
<dbReference type="Proteomes" id="UP000515123">
    <property type="component" value="Linkage group 6"/>
</dbReference>
<protein>
    <recommendedName>
        <fullName evidence="11">NAD-dependent protein deacetylase SRT1</fullName>
        <ecNumber evidence="3">2.3.1.286</ecNumber>
    </recommendedName>
    <alternativeName>
        <fullName evidence="13">Regulatory protein SIR2 homolog 1</fullName>
    </alternativeName>
    <alternativeName>
        <fullName evidence="12">SIR2-like protein 1</fullName>
    </alternativeName>
</protein>
<dbReference type="FunFam" id="3.40.50.1220:FF:000038">
    <property type="entry name" value="NAD-dependent protein deacetylase sirtuin-6 isoform X2"/>
    <property type="match status" value="1"/>
</dbReference>
<dbReference type="EMBL" id="LSRQ01006666">
    <property type="protein sequence ID" value="OAY65836.1"/>
    <property type="molecule type" value="Genomic_DNA"/>
</dbReference>
<evidence type="ECO:0000256" key="14">
    <source>
        <dbReference type="PROSITE-ProRule" id="PRU00236"/>
    </source>
</evidence>
<dbReference type="SUPFAM" id="SSF52467">
    <property type="entry name" value="DHS-like NAD/FAD-binding domain"/>
    <property type="match status" value="1"/>
</dbReference>
<dbReference type="PANTHER" id="PTHR11085:SF12">
    <property type="entry name" value="NAD-DEPENDENT PROTEIN DEACYLASE SIRTUIN-6"/>
    <property type="match status" value="1"/>
</dbReference>
<evidence type="ECO:0000256" key="2">
    <source>
        <dbReference type="ARBA" id="ARBA00004123"/>
    </source>
</evidence>
<dbReference type="CDD" id="cd01410">
    <property type="entry name" value="SIRT7"/>
    <property type="match status" value="1"/>
</dbReference>
<evidence type="ECO:0000256" key="7">
    <source>
        <dbReference type="ARBA" id="ARBA00023027"/>
    </source>
</evidence>
<evidence type="ECO:0000259" key="15">
    <source>
        <dbReference type="PROSITE" id="PS50305"/>
    </source>
</evidence>
<evidence type="ECO:0000256" key="11">
    <source>
        <dbReference type="ARBA" id="ARBA00067249"/>
    </source>
</evidence>
<feature type="binding site" evidence="14">
    <location>
        <position position="172"/>
    </location>
    <ligand>
        <name>Zn(2+)</name>
        <dbReference type="ChEBI" id="CHEBI:29105"/>
    </ligand>
</feature>
<dbReference type="InterPro" id="IPR026590">
    <property type="entry name" value="Ssirtuin_cat_dom"/>
</dbReference>
<dbReference type="PROSITE" id="PS50305">
    <property type="entry name" value="SIRTUIN"/>
    <property type="match status" value="1"/>
</dbReference>
<dbReference type="AlphaFoldDB" id="A0A199UMC7"/>
<keyword evidence="5 14" id="KW-0479">Metal-binding</keyword>
<sequence>MSLGYAEKLSYREDVGTVGMSEVFDPPDILQHKIEELAMMIQKSKHVVAFTGAGISTSCGIPDFRGPKGVWTLQREGKGVPEASLPFHRAMPSLTHMALVELERAGILKFVISQNVDSLHLRSGIPREKLAELHGNSFREICPSCGIEYLRDFEIETIGMKDTSRRCSDAKCGARLKDTVLDWEDALPHKEMNPAEKHCRIADVVLCLGTSLQITPACNLPLKAIRNGGKIVIVNLQPTPKDKKANLVIHGLVDKVIAGVMHILNLRIPPYIRIDFVQLNILHSPRKQTYVKWTLRITSIHGQRAPLPFLNSVEVSFPERPDMKSAFLQKQPFYLKRETSRKRPFNMMLTFNFSDGCGCRSATIEWPVDFQVKSASFILDKNAVLRELRDGAERRSLCGQHAILERKVQPRSEVGVSAVVTNIVRYNSPENADRKSETAVNRKFGIKQCTEDANGYSTPPEKKPKLR</sequence>
<evidence type="ECO:0000256" key="4">
    <source>
        <dbReference type="ARBA" id="ARBA00022679"/>
    </source>
</evidence>
<comment type="similarity">
    <text evidence="9">Belongs to the sirtuin family. Class IV subfamily.</text>
</comment>
<dbReference type="Gene3D" id="3.40.50.1220">
    <property type="entry name" value="TPP-binding domain"/>
    <property type="match status" value="1"/>
</dbReference>
<dbReference type="GO" id="GO:0003714">
    <property type="term" value="F:transcription corepressor activity"/>
    <property type="evidence" value="ECO:0007669"/>
    <property type="project" value="TreeGrafter"/>
</dbReference>
<evidence type="ECO:0000256" key="5">
    <source>
        <dbReference type="ARBA" id="ARBA00022723"/>
    </source>
</evidence>
<evidence type="ECO:0000256" key="1">
    <source>
        <dbReference type="ARBA" id="ARBA00001947"/>
    </source>
</evidence>
<comment type="catalytic activity">
    <reaction evidence="10">
        <text>N(6)-acetyl-L-lysyl-[protein] + NAD(+) + H2O = 2''-O-acetyl-ADP-D-ribose + nicotinamide + L-lysyl-[protein]</text>
        <dbReference type="Rhea" id="RHEA:43636"/>
        <dbReference type="Rhea" id="RHEA-COMP:9752"/>
        <dbReference type="Rhea" id="RHEA-COMP:10731"/>
        <dbReference type="ChEBI" id="CHEBI:15377"/>
        <dbReference type="ChEBI" id="CHEBI:17154"/>
        <dbReference type="ChEBI" id="CHEBI:29969"/>
        <dbReference type="ChEBI" id="CHEBI:57540"/>
        <dbReference type="ChEBI" id="CHEBI:61930"/>
        <dbReference type="ChEBI" id="CHEBI:83767"/>
        <dbReference type="EC" id="2.3.1.286"/>
    </reaction>
</comment>
<gene>
    <name evidence="19" type="primary">LOC109711932</name>
    <name evidence="16" type="ORF">ACMD2_00851</name>
</gene>
<evidence type="ECO:0000256" key="13">
    <source>
        <dbReference type="ARBA" id="ARBA00083601"/>
    </source>
</evidence>
<feature type="binding site" evidence="14">
    <location>
        <position position="145"/>
    </location>
    <ligand>
        <name>Zn(2+)</name>
        <dbReference type="ChEBI" id="CHEBI:29105"/>
    </ligand>
</feature>
<feature type="active site" description="Proton acceptor" evidence="14">
    <location>
        <position position="134"/>
    </location>
</feature>
<keyword evidence="4" id="KW-0808">Transferase</keyword>
<reference evidence="19" key="2">
    <citation type="submission" date="2025-04" db="UniProtKB">
        <authorList>
            <consortium name="RefSeq"/>
        </authorList>
    </citation>
    <scope>IDENTIFICATION</scope>
    <source>
        <tissue evidence="19">Leaf</tissue>
    </source>
</reference>
<dbReference type="GeneID" id="109711932"/>
<dbReference type="FunFam" id="2.20.28.200:FF:000003">
    <property type="entry name" value="NAD-dependent protein deacetylase SRT1"/>
    <property type="match status" value="1"/>
</dbReference>
<comment type="subcellular location">
    <subcellularLocation>
        <location evidence="2">Nucleus</location>
    </subcellularLocation>
</comment>
<proteinExistence type="inferred from homology"/>
<evidence type="ECO:0000313" key="19">
    <source>
        <dbReference type="RefSeq" id="XP_020090897.1"/>
    </source>
</evidence>
<feature type="binding site" evidence="14">
    <location>
        <position position="142"/>
    </location>
    <ligand>
        <name>Zn(2+)</name>
        <dbReference type="ChEBI" id="CHEBI:29105"/>
    </ligand>
</feature>
<evidence type="ECO:0000256" key="8">
    <source>
        <dbReference type="ARBA" id="ARBA00023242"/>
    </source>
</evidence>
<evidence type="ECO:0000313" key="16">
    <source>
        <dbReference type="EMBL" id="OAY65836.1"/>
    </source>
</evidence>
<dbReference type="InterPro" id="IPR029035">
    <property type="entry name" value="DHS-like_NAD/FAD-binding_dom"/>
</dbReference>
<dbReference type="EC" id="2.3.1.286" evidence="3"/>
<evidence type="ECO:0000256" key="12">
    <source>
        <dbReference type="ARBA" id="ARBA00080890"/>
    </source>
</evidence>
<evidence type="ECO:0000256" key="10">
    <source>
        <dbReference type="ARBA" id="ARBA00050203"/>
    </source>
</evidence>
<evidence type="ECO:0000313" key="17">
    <source>
        <dbReference type="Proteomes" id="UP000092600"/>
    </source>
</evidence>
<keyword evidence="18" id="KW-1185">Reference proteome</keyword>
<dbReference type="PANTHER" id="PTHR11085">
    <property type="entry name" value="NAD-DEPENDENT PROTEIN DEACYLASE SIRTUIN-5, MITOCHONDRIAL-RELATED"/>
    <property type="match status" value="1"/>
</dbReference>
<dbReference type="GO" id="GO:0070403">
    <property type="term" value="F:NAD+ binding"/>
    <property type="evidence" value="ECO:0007669"/>
    <property type="project" value="InterPro"/>
</dbReference>
<dbReference type="Pfam" id="PF02146">
    <property type="entry name" value="SIR2"/>
    <property type="match status" value="1"/>
</dbReference>
<feature type="binding site" evidence="14">
    <location>
        <position position="167"/>
    </location>
    <ligand>
        <name>Zn(2+)</name>
        <dbReference type="ChEBI" id="CHEBI:29105"/>
    </ligand>
</feature>
<reference evidence="16 17" key="1">
    <citation type="journal article" date="2016" name="DNA Res.">
        <title>The draft genome of MD-2 pineapple using hybrid error correction of long reads.</title>
        <authorList>
            <person name="Redwan R.M."/>
            <person name="Saidin A."/>
            <person name="Kumar S.V."/>
        </authorList>
    </citation>
    <scope>NUCLEOTIDE SEQUENCE [LARGE SCALE GENOMIC DNA]</scope>
    <source>
        <strain evidence="17">cv. MD2</strain>
        <tissue evidence="16">Leaf</tissue>
    </source>
</reference>
<evidence type="ECO:0000256" key="3">
    <source>
        <dbReference type="ARBA" id="ARBA00012928"/>
    </source>
</evidence>